<evidence type="ECO:0000313" key="3">
    <source>
        <dbReference type="Proteomes" id="UP000054342"/>
    </source>
</evidence>
<gene>
    <name evidence="2" type="ORF">PV05_06779</name>
</gene>
<sequence length="248" mass="27471">MDGVTTLLDGLSRVVGSLAPGDVETTKTTNPTPPSTGNMDYTAYAGVSDPNPGHPARSRGPFKAKVLAEFCSPYCSIGQQQPYGPCLLDVTIKHDGSRLVMINKARPIIDLQGAYEKGVPIGLPQISIQDLSHPGQEPAFSLQLDLFFAEDLFRRIDISQYGFDPLQAVYIDPKEGFKFTYTLNQPLEYVHSRALCGMMSLRSHYKLEVGPPGKPKYEERQYPYEAAHFETVPIELEATTRGRFELVD</sequence>
<protein>
    <submittedName>
        <fullName evidence="2">Uncharacterized protein</fullName>
    </submittedName>
</protein>
<dbReference type="Proteomes" id="UP000054342">
    <property type="component" value="Unassembled WGS sequence"/>
</dbReference>
<dbReference type="HOGENOM" id="CLU_1120203_0_0_1"/>
<reference evidence="2 3" key="1">
    <citation type="submission" date="2015-01" db="EMBL/GenBank/DDBJ databases">
        <title>The Genome Sequence of Exophiala xenobiotica CBS118157.</title>
        <authorList>
            <consortium name="The Broad Institute Genomics Platform"/>
            <person name="Cuomo C."/>
            <person name="de Hoog S."/>
            <person name="Gorbushina A."/>
            <person name="Stielow B."/>
            <person name="Teixiera M."/>
            <person name="Abouelleil A."/>
            <person name="Chapman S.B."/>
            <person name="Priest M."/>
            <person name="Young S.K."/>
            <person name="Wortman J."/>
            <person name="Nusbaum C."/>
            <person name="Birren B."/>
        </authorList>
    </citation>
    <scope>NUCLEOTIDE SEQUENCE [LARGE SCALE GENOMIC DNA]</scope>
    <source>
        <strain evidence="2 3">CBS 118157</strain>
    </source>
</reference>
<dbReference type="AlphaFoldDB" id="A0A0D2F3E5"/>
<evidence type="ECO:0000313" key="2">
    <source>
        <dbReference type="EMBL" id="KIW54419.1"/>
    </source>
</evidence>
<dbReference type="OrthoDB" id="10310797at2759"/>
<accession>A0A0D2F3E5</accession>
<feature type="region of interest" description="Disordered" evidence="1">
    <location>
        <begin position="19"/>
        <end position="40"/>
    </location>
</feature>
<dbReference type="RefSeq" id="XP_013315003.1">
    <property type="nucleotide sequence ID" value="XM_013459549.1"/>
</dbReference>
<dbReference type="GeneID" id="25328687"/>
<proteinExistence type="predicted"/>
<organism evidence="2 3">
    <name type="scientific">Exophiala xenobiotica</name>
    <dbReference type="NCBI Taxonomy" id="348802"/>
    <lineage>
        <taxon>Eukaryota</taxon>
        <taxon>Fungi</taxon>
        <taxon>Dikarya</taxon>
        <taxon>Ascomycota</taxon>
        <taxon>Pezizomycotina</taxon>
        <taxon>Eurotiomycetes</taxon>
        <taxon>Chaetothyriomycetidae</taxon>
        <taxon>Chaetothyriales</taxon>
        <taxon>Herpotrichiellaceae</taxon>
        <taxon>Exophiala</taxon>
    </lineage>
</organism>
<dbReference type="EMBL" id="KN847320">
    <property type="protein sequence ID" value="KIW54419.1"/>
    <property type="molecule type" value="Genomic_DNA"/>
</dbReference>
<keyword evidence="3" id="KW-1185">Reference proteome</keyword>
<evidence type="ECO:0000256" key="1">
    <source>
        <dbReference type="SAM" id="MobiDB-lite"/>
    </source>
</evidence>
<name>A0A0D2F3E5_9EURO</name>